<evidence type="ECO:0000259" key="4">
    <source>
        <dbReference type="Pfam" id="PF19055"/>
    </source>
</evidence>
<name>A0AAD7Q918_QUISA</name>
<evidence type="ECO:0000256" key="3">
    <source>
        <dbReference type="SAM" id="Phobius"/>
    </source>
</evidence>
<dbReference type="Proteomes" id="UP001163823">
    <property type="component" value="Chromosome 3"/>
</dbReference>
<accession>A0AAD7Q918</accession>
<keyword evidence="6" id="KW-1185">Reference proteome</keyword>
<dbReference type="KEGG" id="qsa:O6P43_006648"/>
<comment type="caution">
    <text evidence="5">The sequence shown here is derived from an EMBL/GenBank/DDBJ whole genome shotgun (WGS) entry which is preliminary data.</text>
</comment>
<feature type="domain" description="ABC transporter family G" evidence="4">
    <location>
        <begin position="26"/>
        <end position="120"/>
    </location>
</feature>
<evidence type="ECO:0000256" key="1">
    <source>
        <dbReference type="ARBA" id="ARBA00022448"/>
    </source>
</evidence>
<dbReference type="AlphaFoldDB" id="A0AAD7Q918"/>
<protein>
    <submittedName>
        <fullName evidence="5">ABC transporter G family-like protein</fullName>
    </submittedName>
</protein>
<dbReference type="Pfam" id="PF19055">
    <property type="entry name" value="ABC2_membrane_7"/>
    <property type="match status" value="1"/>
</dbReference>
<keyword evidence="2 3" id="KW-0472">Membrane</keyword>
<evidence type="ECO:0000256" key="2">
    <source>
        <dbReference type="ARBA" id="ARBA00023136"/>
    </source>
</evidence>
<feature type="transmembrane region" description="Helical" evidence="3">
    <location>
        <begin position="36"/>
        <end position="56"/>
    </location>
</feature>
<evidence type="ECO:0000313" key="6">
    <source>
        <dbReference type="Proteomes" id="UP001163823"/>
    </source>
</evidence>
<dbReference type="EMBL" id="JARAOO010000003">
    <property type="protein sequence ID" value="KAJ7976937.1"/>
    <property type="molecule type" value="Genomic_DNA"/>
</dbReference>
<dbReference type="GO" id="GO:0140359">
    <property type="term" value="F:ABC-type transporter activity"/>
    <property type="evidence" value="ECO:0007669"/>
    <property type="project" value="InterPro"/>
</dbReference>
<reference evidence="5" key="1">
    <citation type="journal article" date="2023" name="Science">
        <title>Elucidation of the pathway for biosynthesis of saponin adjuvants from the soapbark tree.</title>
        <authorList>
            <person name="Reed J."/>
            <person name="Orme A."/>
            <person name="El-Demerdash A."/>
            <person name="Owen C."/>
            <person name="Martin L.B.B."/>
            <person name="Misra R.C."/>
            <person name="Kikuchi S."/>
            <person name="Rejzek M."/>
            <person name="Martin A.C."/>
            <person name="Harkess A."/>
            <person name="Leebens-Mack J."/>
            <person name="Louveau T."/>
            <person name="Stephenson M.J."/>
            <person name="Osbourn A."/>
        </authorList>
    </citation>
    <scope>NUCLEOTIDE SEQUENCE</scope>
    <source>
        <strain evidence="5">S10</strain>
    </source>
</reference>
<keyword evidence="3" id="KW-0812">Transmembrane</keyword>
<sequence length="120" mass="13496">MQDSSIELIISTYLSNLWFIYPCSISSTIQSFLDNYIILVCLVYCVTGIAYTLAIYLEPGPAQLWSVLLPVVLTLIANQDRDSGPVKQLENLCYTKWALEAFVIANAEMYSGVWLITRCS</sequence>
<dbReference type="InterPro" id="IPR043926">
    <property type="entry name" value="ABCG_dom"/>
</dbReference>
<organism evidence="5 6">
    <name type="scientific">Quillaja saponaria</name>
    <name type="common">Soap bark tree</name>
    <dbReference type="NCBI Taxonomy" id="32244"/>
    <lineage>
        <taxon>Eukaryota</taxon>
        <taxon>Viridiplantae</taxon>
        <taxon>Streptophyta</taxon>
        <taxon>Embryophyta</taxon>
        <taxon>Tracheophyta</taxon>
        <taxon>Spermatophyta</taxon>
        <taxon>Magnoliopsida</taxon>
        <taxon>eudicotyledons</taxon>
        <taxon>Gunneridae</taxon>
        <taxon>Pentapetalae</taxon>
        <taxon>rosids</taxon>
        <taxon>fabids</taxon>
        <taxon>Fabales</taxon>
        <taxon>Quillajaceae</taxon>
        <taxon>Quillaja</taxon>
    </lineage>
</organism>
<evidence type="ECO:0000313" key="5">
    <source>
        <dbReference type="EMBL" id="KAJ7976937.1"/>
    </source>
</evidence>
<keyword evidence="1" id="KW-0813">Transport</keyword>
<gene>
    <name evidence="5" type="ORF">O6P43_006648</name>
</gene>
<proteinExistence type="predicted"/>
<keyword evidence="3" id="KW-1133">Transmembrane helix</keyword>